<feature type="domain" description="IraD/Gp25-like" evidence="1">
    <location>
        <begin position="39"/>
        <end position="139"/>
    </location>
</feature>
<organism evidence="2 3">
    <name type="scientific">Stieleria neptunia</name>
    <dbReference type="NCBI Taxonomy" id="2527979"/>
    <lineage>
        <taxon>Bacteria</taxon>
        <taxon>Pseudomonadati</taxon>
        <taxon>Planctomycetota</taxon>
        <taxon>Planctomycetia</taxon>
        <taxon>Pirellulales</taxon>
        <taxon>Pirellulaceae</taxon>
        <taxon>Stieleria</taxon>
    </lineage>
</organism>
<dbReference type="EMBL" id="CP037423">
    <property type="protein sequence ID" value="QDV45614.1"/>
    <property type="molecule type" value="Genomic_DNA"/>
</dbReference>
<dbReference type="InterPro" id="IPR017737">
    <property type="entry name" value="TssE1-like"/>
</dbReference>
<dbReference type="InterPro" id="IPR007048">
    <property type="entry name" value="IraD/Gp25-like"/>
</dbReference>
<protein>
    <submittedName>
        <fullName evidence="2">Lysozyme-like protein</fullName>
    </submittedName>
</protein>
<dbReference type="PANTHER" id="PTHR38595:SF2">
    <property type="entry name" value="TYPE VI SECRETION SYSTEM BASEPLATE SUBUNIT TSSE"/>
    <property type="match status" value="1"/>
</dbReference>
<dbReference type="Pfam" id="PF04965">
    <property type="entry name" value="GPW_gp25"/>
    <property type="match status" value="1"/>
</dbReference>
<dbReference type="SUPFAM" id="SSF160719">
    <property type="entry name" value="gpW/gp25-like"/>
    <property type="match status" value="1"/>
</dbReference>
<dbReference type="KEGG" id="snep:Enr13x_54930"/>
<dbReference type="Gene3D" id="3.10.450.40">
    <property type="match status" value="1"/>
</dbReference>
<dbReference type="NCBIfam" id="TIGR03357">
    <property type="entry name" value="VI_zyme"/>
    <property type="match status" value="1"/>
</dbReference>
<gene>
    <name evidence="2" type="ORF">Enr13x_54930</name>
</gene>
<evidence type="ECO:0000259" key="1">
    <source>
        <dbReference type="Pfam" id="PF04965"/>
    </source>
</evidence>
<keyword evidence="3" id="KW-1185">Reference proteome</keyword>
<dbReference type="RefSeq" id="WP_095736225.1">
    <property type="nucleotide sequence ID" value="NZ_CP037423.1"/>
</dbReference>
<evidence type="ECO:0000313" key="3">
    <source>
        <dbReference type="Proteomes" id="UP000319004"/>
    </source>
</evidence>
<dbReference type="InterPro" id="IPR053176">
    <property type="entry name" value="T6SS_TssE1-like"/>
</dbReference>
<sequence>MSRVPNDRPLIPSVLDRLIDLEPHNRTEAPLNRTQVLQQMKESVGRDLQALLNTRCRATSWPDDLKELDRSLFAYGIPDCVGINTGSREQQEMLRRMMLRSIEAFEPRLINVHVRLADTSDPTDRALRFRIDGMLKVDPAPEPVIYDSKLDATSGDFLVRGVRR</sequence>
<dbReference type="AlphaFoldDB" id="A0A518HXY2"/>
<dbReference type="Proteomes" id="UP000319004">
    <property type="component" value="Chromosome"/>
</dbReference>
<name>A0A518HXY2_9BACT</name>
<accession>A0A518HXY2</accession>
<proteinExistence type="predicted"/>
<dbReference type="PANTHER" id="PTHR38595">
    <property type="entry name" value="CYTOPLASMIC PROTEIN-RELATED"/>
    <property type="match status" value="1"/>
</dbReference>
<dbReference type="OrthoDB" id="271327at2"/>
<reference evidence="2 3" key="1">
    <citation type="submission" date="2019-03" db="EMBL/GenBank/DDBJ databases">
        <title>Deep-cultivation of Planctomycetes and their phenomic and genomic characterization uncovers novel biology.</title>
        <authorList>
            <person name="Wiegand S."/>
            <person name="Jogler M."/>
            <person name="Boedeker C."/>
            <person name="Pinto D."/>
            <person name="Vollmers J."/>
            <person name="Rivas-Marin E."/>
            <person name="Kohn T."/>
            <person name="Peeters S.H."/>
            <person name="Heuer A."/>
            <person name="Rast P."/>
            <person name="Oberbeckmann S."/>
            <person name="Bunk B."/>
            <person name="Jeske O."/>
            <person name="Meyerdierks A."/>
            <person name="Storesund J.E."/>
            <person name="Kallscheuer N."/>
            <person name="Luecker S."/>
            <person name="Lage O.M."/>
            <person name="Pohl T."/>
            <person name="Merkel B.J."/>
            <person name="Hornburger P."/>
            <person name="Mueller R.-W."/>
            <person name="Bruemmer F."/>
            <person name="Labrenz M."/>
            <person name="Spormann A.M."/>
            <person name="Op den Camp H."/>
            <person name="Overmann J."/>
            <person name="Amann R."/>
            <person name="Jetten M.S.M."/>
            <person name="Mascher T."/>
            <person name="Medema M.H."/>
            <person name="Devos D.P."/>
            <person name="Kaster A.-K."/>
            <person name="Ovreas L."/>
            <person name="Rohde M."/>
            <person name="Galperin M.Y."/>
            <person name="Jogler C."/>
        </authorList>
    </citation>
    <scope>NUCLEOTIDE SEQUENCE [LARGE SCALE GENOMIC DNA]</scope>
    <source>
        <strain evidence="2 3">Enr13</strain>
    </source>
</reference>
<evidence type="ECO:0000313" key="2">
    <source>
        <dbReference type="EMBL" id="QDV45614.1"/>
    </source>
</evidence>